<comment type="caution">
    <text evidence="7">The sequence shown here is derived from an EMBL/GenBank/DDBJ whole genome shotgun (WGS) entry which is preliminary data.</text>
</comment>
<dbReference type="EMBL" id="NIVC01002803">
    <property type="protein sequence ID" value="PAA55143.1"/>
    <property type="molecule type" value="Genomic_DNA"/>
</dbReference>
<evidence type="ECO:0000313" key="8">
    <source>
        <dbReference type="Proteomes" id="UP000215902"/>
    </source>
</evidence>
<dbReference type="PROSITE" id="PS50069">
    <property type="entry name" value="CULLIN_2"/>
    <property type="match status" value="1"/>
</dbReference>
<evidence type="ECO:0000256" key="4">
    <source>
        <dbReference type="SAM" id="Coils"/>
    </source>
</evidence>
<accession>A0A267E0Q8</accession>
<dbReference type="InterPro" id="IPR036317">
    <property type="entry name" value="Cullin_homology_sf"/>
</dbReference>
<evidence type="ECO:0000256" key="1">
    <source>
        <dbReference type="ARBA" id="ARBA00006019"/>
    </source>
</evidence>
<keyword evidence="4" id="KW-0175">Coiled coil</keyword>
<dbReference type="Gene3D" id="3.30.230.130">
    <property type="entry name" value="Cullin, Chain C, Domain 2"/>
    <property type="match status" value="1"/>
</dbReference>
<sequence>MDLTEFTDEINSILAEPQSLTVRQGMQFASRLHNLLLPRPAAHHKVAPLWSGADSNDSSVPADAQSPQLQFMKQFERVLKLGIDEMRRRLLDAMSCSAKQLDSALSNETAAQCWQLLIEHFLELMNRLNTFSRVIRACLSPMRQWLSDSVLIGHRSLCLADLIRQVCLENFLKHVARQVAVSIFHEIHAAGRSWETSELQPVHQFVSLLQEYERFQMYLATDGHRICPYDRWQGGSSTEDADAAADSPEQFTVARVLVKPYLHCLEQFYQPKLHPFDSNLVARSVSDWLMTEELLAVSFNVHGFRDAVVSCLLQETVKAHLAELGETVKQLLIDSDSHGLSLFFSVMIMVDGGQEHLLEVIRRFVKDKMLQVFDGIREEFRSLDPNSAKATSMYIEACVSQLRHCKSIIEATIELQQPSLSRSLLLGTVRAGIADVLNSGGVGPLSSVGSGYPAAALAHHFHRQMRAVRALDAATVEALGDLMTLYSLLEDKESFMLRYHSLLRERLLSEASEQLSLEAETFALDSFTQLSGWKALYEVKSVLKDFRESESFNAELRERTDYRDLQRRLFGGQVPVRFTFARGYFWRISAESARLPRQLAPVAEAAVREYESRHSGRRVSLVHSFGSGLLAFWPRQRAAPIHLRCSAAVLLLLLHCDEAESDRGVTETQLQLSTGMKQTELAFYLHHLSRAGVLLENSDSSEVQQSEIEDEDRGGGGRRRSRCYAVNDGFDSDAKQVNLMILQQQQAQKQRRRLEKLDQRMKEKKVQCAIVTVMKQRRQLTRKDLFQLVQEQLQQFTLQTAFFADQLAYLVAGGYVKFAEDDAAEKTDDSSIIEYIP</sequence>
<organism evidence="7 8">
    <name type="scientific">Macrostomum lignano</name>
    <dbReference type="NCBI Taxonomy" id="282301"/>
    <lineage>
        <taxon>Eukaryota</taxon>
        <taxon>Metazoa</taxon>
        <taxon>Spiralia</taxon>
        <taxon>Lophotrochozoa</taxon>
        <taxon>Platyhelminthes</taxon>
        <taxon>Rhabditophora</taxon>
        <taxon>Macrostomorpha</taxon>
        <taxon>Macrostomida</taxon>
        <taxon>Macrostomidae</taxon>
        <taxon>Macrostomum</taxon>
    </lineage>
</organism>
<dbReference type="SUPFAM" id="SSF74788">
    <property type="entry name" value="Cullin repeat-like"/>
    <property type="match status" value="1"/>
</dbReference>
<feature type="region of interest" description="Disordered" evidence="5">
    <location>
        <begin position="699"/>
        <end position="720"/>
    </location>
</feature>
<dbReference type="GO" id="GO:0031625">
    <property type="term" value="F:ubiquitin protein ligase binding"/>
    <property type="evidence" value="ECO:0007669"/>
    <property type="project" value="InterPro"/>
</dbReference>
<dbReference type="InterPro" id="IPR059120">
    <property type="entry name" value="Cullin-like_AB"/>
</dbReference>
<evidence type="ECO:0000259" key="6">
    <source>
        <dbReference type="PROSITE" id="PS50069"/>
    </source>
</evidence>
<dbReference type="STRING" id="282301.A0A267E0Q8"/>
<dbReference type="Pfam" id="PF00888">
    <property type="entry name" value="Cullin"/>
    <property type="match status" value="1"/>
</dbReference>
<feature type="coiled-coil region" evidence="4">
    <location>
        <begin position="740"/>
        <end position="767"/>
    </location>
</feature>
<dbReference type="InterPro" id="IPR036388">
    <property type="entry name" value="WH-like_DNA-bd_sf"/>
</dbReference>
<dbReference type="Gene3D" id="1.20.1310.10">
    <property type="entry name" value="Cullin Repeats"/>
    <property type="match status" value="1"/>
</dbReference>
<dbReference type="InterPro" id="IPR019559">
    <property type="entry name" value="Cullin_neddylation_domain"/>
</dbReference>
<dbReference type="PANTHER" id="PTHR11932">
    <property type="entry name" value="CULLIN"/>
    <property type="match status" value="1"/>
</dbReference>
<dbReference type="SMART" id="SM00182">
    <property type="entry name" value="CULLIN"/>
    <property type="match status" value="1"/>
</dbReference>
<dbReference type="GO" id="GO:0006511">
    <property type="term" value="P:ubiquitin-dependent protein catabolic process"/>
    <property type="evidence" value="ECO:0007669"/>
    <property type="project" value="InterPro"/>
</dbReference>
<reference evidence="7 8" key="1">
    <citation type="submission" date="2017-06" db="EMBL/GenBank/DDBJ databases">
        <title>A platform for efficient transgenesis in Macrostomum lignano, a flatworm model organism for stem cell research.</title>
        <authorList>
            <person name="Berezikov E."/>
        </authorList>
    </citation>
    <scope>NUCLEOTIDE SEQUENCE [LARGE SCALE GENOMIC DNA]</scope>
    <source>
        <strain evidence="7">DV1</strain>
        <tissue evidence="7">Whole organism</tissue>
    </source>
</reference>
<dbReference type="Gene3D" id="1.10.10.10">
    <property type="entry name" value="Winged helix-like DNA-binding domain superfamily/Winged helix DNA-binding domain"/>
    <property type="match status" value="1"/>
</dbReference>
<dbReference type="InterPro" id="IPR036390">
    <property type="entry name" value="WH_DNA-bd_sf"/>
</dbReference>
<feature type="domain" description="Cullin family profile" evidence="6">
    <location>
        <begin position="452"/>
        <end position="689"/>
    </location>
</feature>
<evidence type="ECO:0000256" key="3">
    <source>
        <dbReference type="RuleBase" id="RU003829"/>
    </source>
</evidence>
<name>A0A267E0Q8_9PLAT</name>
<evidence type="ECO:0000313" key="7">
    <source>
        <dbReference type="EMBL" id="PAA55143.1"/>
    </source>
</evidence>
<dbReference type="SUPFAM" id="SSF75632">
    <property type="entry name" value="Cullin homology domain"/>
    <property type="match status" value="1"/>
</dbReference>
<proteinExistence type="inferred from homology"/>
<dbReference type="InterPro" id="IPR045093">
    <property type="entry name" value="Cullin"/>
</dbReference>
<dbReference type="InterPro" id="IPR016158">
    <property type="entry name" value="Cullin_homology"/>
</dbReference>
<dbReference type="InterPro" id="IPR001373">
    <property type="entry name" value="Cullin_N"/>
</dbReference>
<evidence type="ECO:0000256" key="2">
    <source>
        <dbReference type="PROSITE-ProRule" id="PRU00330"/>
    </source>
</evidence>
<protein>
    <recommendedName>
        <fullName evidence="6">Cullin family profile domain-containing protein</fullName>
    </recommendedName>
</protein>
<gene>
    <name evidence="7" type="ORF">BOX15_Mlig028164g2</name>
</gene>
<dbReference type="SMART" id="SM00884">
    <property type="entry name" value="Cullin_Nedd8"/>
    <property type="match status" value="1"/>
</dbReference>
<dbReference type="SUPFAM" id="SSF46785">
    <property type="entry name" value="Winged helix' DNA-binding domain"/>
    <property type="match status" value="1"/>
</dbReference>
<keyword evidence="8" id="KW-1185">Reference proteome</keyword>
<dbReference type="Pfam" id="PF26557">
    <property type="entry name" value="Cullin_AB"/>
    <property type="match status" value="1"/>
</dbReference>
<evidence type="ECO:0000256" key="5">
    <source>
        <dbReference type="SAM" id="MobiDB-lite"/>
    </source>
</evidence>
<dbReference type="InterPro" id="IPR016159">
    <property type="entry name" value="Cullin_repeat-like_dom_sf"/>
</dbReference>
<dbReference type="Proteomes" id="UP000215902">
    <property type="component" value="Unassembled WGS sequence"/>
</dbReference>
<dbReference type="AlphaFoldDB" id="A0A267E0Q8"/>
<comment type="similarity">
    <text evidence="1 2 3">Belongs to the cullin family.</text>
</comment>